<dbReference type="GO" id="GO:0008270">
    <property type="term" value="F:zinc ion binding"/>
    <property type="evidence" value="ECO:0007669"/>
    <property type="project" value="UniProtKB-KW"/>
</dbReference>
<evidence type="ECO:0000256" key="1">
    <source>
        <dbReference type="PROSITE-ProRule" id="PRU00042"/>
    </source>
</evidence>
<keyword evidence="1" id="KW-0863">Zinc-finger</keyword>
<dbReference type="PROSITE" id="PS50157">
    <property type="entry name" value="ZINC_FINGER_C2H2_2"/>
    <property type="match status" value="5"/>
</dbReference>
<feature type="compositionally biased region" description="Low complexity" evidence="2">
    <location>
        <begin position="1546"/>
        <end position="1558"/>
    </location>
</feature>
<feature type="region of interest" description="Disordered" evidence="2">
    <location>
        <begin position="22"/>
        <end position="168"/>
    </location>
</feature>
<feature type="domain" description="C2H2-type" evidence="3">
    <location>
        <begin position="582"/>
        <end position="611"/>
    </location>
</feature>
<dbReference type="GO" id="GO:0045664">
    <property type="term" value="P:regulation of neuron differentiation"/>
    <property type="evidence" value="ECO:0007669"/>
    <property type="project" value="TreeGrafter"/>
</dbReference>
<dbReference type="PROSITE" id="PS00028">
    <property type="entry name" value="ZINC_FINGER_C2H2_1"/>
    <property type="match status" value="9"/>
</dbReference>
<dbReference type="GO" id="GO:0045944">
    <property type="term" value="P:positive regulation of transcription by RNA polymerase II"/>
    <property type="evidence" value="ECO:0007669"/>
    <property type="project" value="TreeGrafter"/>
</dbReference>
<dbReference type="PANTHER" id="PTHR12451:SF0">
    <property type="entry name" value="ZINC FINGER PROTEIN CASTOR HOMOLOG 1"/>
    <property type="match status" value="1"/>
</dbReference>
<dbReference type="EMBL" id="OV696696">
    <property type="protein sequence ID" value="CAH1239576.1"/>
    <property type="molecule type" value="Genomic_DNA"/>
</dbReference>
<dbReference type="GO" id="GO:0000977">
    <property type="term" value="F:RNA polymerase II transcription regulatory region sequence-specific DNA binding"/>
    <property type="evidence" value="ECO:0007669"/>
    <property type="project" value="TreeGrafter"/>
</dbReference>
<dbReference type="InterPro" id="IPR040373">
    <property type="entry name" value="CASZ1"/>
</dbReference>
<dbReference type="Proteomes" id="UP000838412">
    <property type="component" value="Chromosome 11"/>
</dbReference>
<feature type="domain" description="C2H2-type" evidence="3">
    <location>
        <begin position="1616"/>
        <end position="1645"/>
    </location>
</feature>
<feature type="region of interest" description="Disordered" evidence="2">
    <location>
        <begin position="1508"/>
        <end position="1570"/>
    </location>
</feature>
<reference evidence="4" key="1">
    <citation type="submission" date="2022-01" db="EMBL/GenBank/DDBJ databases">
        <authorList>
            <person name="Braso-Vives M."/>
        </authorList>
    </citation>
    <scope>NUCLEOTIDE SEQUENCE</scope>
</reference>
<keyword evidence="5" id="KW-1185">Reference proteome</keyword>
<dbReference type="SMART" id="SM00355">
    <property type="entry name" value="ZnF_C2H2"/>
    <property type="match status" value="12"/>
</dbReference>
<evidence type="ECO:0000259" key="3">
    <source>
        <dbReference type="PROSITE" id="PS50157"/>
    </source>
</evidence>
<organism evidence="4 5">
    <name type="scientific">Branchiostoma lanceolatum</name>
    <name type="common">Common lancelet</name>
    <name type="synonym">Amphioxus lanceolatum</name>
    <dbReference type="NCBI Taxonomy" id="7740"/>
    <lineage>
        <taxon>Eukaryota</taxon>
        <taxon>Metazoa</taxon>
        <taxon>Chordata</taxon>
        <taxon>Cephalochordata</taxon>
        <taxon>Leptocardii</taxon>
        <taxon>Amphioxiformes</taxon>
        <taxon>Branchiostomatidae</taxon>
        <taxon>Branchiostoma</taxon>
    </lineage>
</organism>
<accession>A0A8J9YSI2</accession>
<feature type="compositionally biased region" description="Acidic residues" evidence="2">
    <location>
        <begin position="196"/>
        <end position="206"/>
    </location>
</feature>
<feature type="domain" description="C2H2-type" evidence="3">
    <location>
        <begin position="699"/>
        <end position="728"/>
    </location>
</feature>
<feature type="compositionally biased region" description="Low complexity" evidence="2">
    <location>
        <begin position="1511"/>
        <end position="1531"/>
    </location>
</feature>
<dbReference type="OrthoDB" id="10063916at2759"/>
<feature type="compositionally biased region" description="Polar residues" evidence="2">
    <location>
        <begin position="263"/>
        <end position="277"/>
    </location>
</feature>
<feature type="region of interest" description="Disordered" evidence="2">
    <location>
        <begin position="875"/>
        <end position="895"/>
    </location>
</feature>
<evidence type="ECO:0000313" key="5">
    <source>
        <dbReference type="Proteomes" id="UP000838412"/>
    </source>
</evidence>
<feature type="domain" description="C2H2-type" evidence="3">
    <location>
        <begin position="987"/>
        <end position="1016"/>
    </location>
</feature>
<keyword evidence="1" id="KW-0479">Metal-binding</keyword>
<feature type="compositionally biased region" description="Acidic residues" evidence="2">
    <location>
        <begin position="28"/>
        <end position="40"/>
    </location>
</feature>
<evidence type="ECO:0000256" key="2">
    <source>
        <dbReference type="SAM" id="MobiDB-lite"/>
    </source>
</evidence>
<name>A0A8J9YSI2_BRALA</name>
<gene>
    <name evidence="4" type="primary">CASZ1</name>
    <name evidence="4" type="ORF">BLAG_LOCUS3829</name>
</gene>
<dbReference type="InterPro" id="IPR013087">
    <property type="entry name" value="Znf_C2H2_type"/>
</dbReference>
<feature type="region of interest" description="Disordered" evidence="2">
    <location>
        <begin position="189"/>
        <end position="277"/>
    </location>
</feature>
<feature type="compositionally biased region" description="Basic and acidic residues" evidence="2">
    <location>
        <begin position="141"/>
        <end position="159"/>
    </location>
</feature>
<evidence type="ECO:0000313" key="4">
    <source>
        <dbReference type="EMBL" id="CAH1239576.1"/>
    </source>
</evidence>
<feature type="domain" description="C2H2-type" evidence="3">
    <location>
        <begin position="641"/>
        <end position="670"/>
    </location>
</feature>
<dbReference type="GO" id="GO:0000981">
    <property type="term" value="F:DNA-binding transcription factor activity, RNA polymerase II-specific"/>
    <property type="evidence" value="ECO:0007669"/>
    <property type="project" value="TreeGrafter"/>
</dbReference>
<dbReference type="GO" id="GO:0005634">
    <property type="term" value="C:nucleus"/>
    <property type="evidence" value="ECO:0007669"/>
    <property type="project" value="TreeGrafter"/>
</dbReference>
<protein>
    <submittedName>
        <fullName evidence="4">CASZ1 protein</fullName>
    </submittedName>
</protein>
<feature type="compositionally biased region" description="Polar residues" evidence="2">
    <location>
        <begin position="1559"/>
        <end position="1570"/>
    </location>
</feature>
<keyword evidence="1" id="KW-0862">Zinc</keyword>
<dbReference type="PANTHER" id="PTHR12451">
    <property type="entry name" value="TRANSCRIPTION FACTOR CASTOR PROTEIN MING -RELATED"/>
    <property type="match status" value="1"/>
</dbReference>
<proteinExistence type="predicted"/>
<feature type="compositionally biased region" description="Basic and acidic residues" evidence="2">
    <location>
        <begin position="76"/>
        <end position="89"/>
    </location>
</feature>
<sequence>MSAKKRKGGLALDAICAKLKTQRLQVEDSSEEAASPEDTTDVAPQVSEEDVHVNGVASPDPLVDQDTCQDDNNEESNSRTDESLDHRQSSLDSQQDCAMQDSKDDNLPIGNDSVPELELPSDYVAPPQDEQPEDLSVTNDQKLDLANNDKNEQRPEESSRRKRTPNKITHFQMEEELSDDCIDGDVVIVQPTGCSDSEDEIDETTEFENPFNQSDNEDQDDEDYDPEKDNINKRASTTARPEPQVATPVVNTSHKATAESKSEQTPPSEPQVSQGDASTLRDYAESTMNELIGMFGYDSSDHDLKALPLQTFSSGKILEMQIKERQGNGLQNEALALVQGLTGATIDGRGSKYDFFIQKLKSGENFADPNDTITAGTISPRRSSKFDPERIKYLQPQDISPILANLNEPLKKGGRPLKYDVRNFQGFNASPQTVTTAMTTSDLQHSNNNSGDADLFDGELARTANASTDYIKACFSENGKPDVEEMLRNNEMNIFQKYIAKFSANVHCGHLHCMYQYKEHFHCLDTECNYQRFTNKQDVIRHYNMHKKKDNSLQHGFMRFSPLDDCSVYYSGCSLNLKHTHYHCMQVGCNKVYTSTSDVMTHENFHKKNAAFISEGFQRFRATEDCGIITCSFYGQKTTHFHCRRPNCNFSFKNKCDIEKHKAYHVKDDMYTKEGFKKFYKYEECRFDGCVYSKASNHFHCIRPGCGFTFTSTGQMHSHRRKHERRELRNLRDNKYTPGVHRMKLNQLIQQQQQLQLLQQQQQQLQQQTLPIQIQVPQAAPAPVSLPPPTPLITTTAATDPSPAALQAAKLAKMPEATDVQEAKSGPVISASLARMAAAALSPSSKLAAASPTPSNSLPQFTVPSEEALGQVNIKKEKESEEDECESSGGSLKLHIKQEDTSSQLMSMDGVDLSDSLNLTANFATLANPRASAAPEMDLGSSLNLNLPGVEEGDNARSSDTWEKFLKRYTANDPCDPRCEFLYKDHYHCVVEGCGAIFRSKEGVNKHAKYHRLSEGMIQNGFERFSQSQDCQKYDPNCQLRLKESHYHCTWPGCTHAVQMLTPNNQHYEQHKMMITPPSEIKPVPGSSLSSLPSGSQVDGIPGMRRFTLQENCGYPECYYSMKSSHYHCTKDGCLLAYVQAHAAANHPNMHDNSNSPISEHSLTPSPEGLQFFNKYHNAKDFFCYYGIKRLCPDQQCEYRLRGHYHCNKPGCHFTTVGTSKLPWHLKKHDKAEQREAQGYKFFTKRESCGRLGCKYSLKSSHFHCIRPGCKFNFQFKHQMVTHSRKHMRRLFGRNFEQVLKANGEAAMESVISNTPPGQPPQNAVSSLILKKPLLQSSASSSAATPVPILPMTSLPQTILLSPPANPMQVALTSPPHVLTTGAAAQMAFPVNLTVNTPNITQAAAASPTISTQAGEAIPMASTPLAIPQLAIISQAPSLAGTSLPTLMVTQPTTTLAGLGQPQLLSHVQQTQQMQVAHALQLAQQIQKAGLVTPTLLAQQVQTVAQPTLTSPNSMSPSPLFSSFSVPLTPLDSESSQPPSAPNTPGGSNDSTSNDSGTLHQLPTNRNPFSSFEFRVKKRRSRMIDDGTMLEGFARYDLYEDCKDPKCQFSMRVTHYHCTRPNCGYKFCGRTHMYKHSQHHDRVDSLVLDDFQRYKSSVSCGRDSCLFSEKSTHFHCLRCDFQCTDSTKVTAHRKHHSKSDTVQAAGFRQFGSGVSCEQDGCRYNMKCSHFHCMHDGCRHVVVGMSQMESHKRKHTKHSLSMAVPATV</sequence>
<feature type="compositionally biased region" description="Acidic residues" evidence="2">
    <location>
        <begin position="215"/>
        <end position="226"/>
    </location>
</feature>